<comment type="caution">
    <text evidence="2">The sequence shown here is derived from an EMBL/GenBank/DDBJ whole genome shotgun (WGS) entry which is preliminary data.</text>
</comment>
<evidence type="ECO:0000256" key="1">
    <source>
        <dbReference type="SAM" id="MobiDB-lite"/>
    </source>
</evidence>
<dbReference type="AlphaFoldDB" id="A0A315UZ51"/>
<feature type="non-terminal residue" evidence="2">
    <location>
        <position position="198"/>
    </location>
</feature>
<evidence type="ECO:0000313" key="2">
    <source>
        <dbReference type="EMBL" id="PWA15457.1"/>
    </source>
</evidence>
<keyword evidence="3" id="KW-1185">Reference proteome</keyword>
<feature type="compositionally biased region" description="Basic and acidic residues" evidence="1">
    <location>
        <begin position="31"/>
        <end position="41"/>
    </location>
</feature>
<proteinExistence type="predicted"/>
<name>A0A315UZ51_GAMAF</name>
<protein>
    <submittedName>
        <fullName evidence="2">Uncharacterized protein</fullName>
    </submittedName>
</protein>
<reference evidence="2 3" key="1">
    <citation type="journal article" date="2018" name="G3 (Bethesda)">
        <title>A High-Quality Reference Genome for the Invasive Mosquitofish Gambusia affinis Using a Chicago Library.</title>
        <authorList>
            <person name="Hoffberg S.L."/>
            <person name="Troendle N.J."/>
            <person name="Glenn T.C."/>
            <person name="Mahmud O."/>
            <person name="Louha S."/>
            <person name="Chalopin D."/>
            <person name="Bennetzen J.L."/>
            <person name="Mauricio R."/>
        </authorList>
    </citation>
    <scope>NUCLEOTIDE SEQUENCE [LARGE SCALE GENOMIC DNA]</scope>
    <source>
        <strain evidence="2">NE01/NJP1002.9</strain>
        <tissue evidence="2">Muscle</tissue>
    </source>
</reference>
<organism evidence="2 3">
    <name type="scientific">Gambusia affinis</name>
    <name type="common">Western mosquitofish</name>
    <name type="synonym">Heterandria affinis</name>
    <dbReference type="NCBI Taxonomy" id="33528"/>
    <lineage>
        <taxon>Eukaryota</taxon>
        <taxon>Metazoa</taxon>
        <taxon>Chordata</taxon>
        <taxon>Craniata</taxon>
        <taxon>Vertebrata</taxon>
        <taxon>Euteleostomi</taxon>
        <taxon>Actinopterygii</taxon>
        <taxon>Neopterygii</taxon>
        <taxon>Teleostei</taxon>
        <taxon>Neoteleostei</taxon>
        <taxon>Acanthomorphata</taxon>
        <taxon>Ovalentaria</taxon>
        <taxon>Atherinomorphae</taxon>
        <taxon>Cyprinodontiformes</taxon>
        <taxon>Poeciliidae</taxon>
        <taxon>Poeciliinae</taxon>
        <taxon>Gambusia</taxon>
    </lineage>
</organism>
<evidence type="ECO:0000313" key="3">
    <source>
        <dbReference type="Proteomes" id="UP000250572"/>
    </source>
</evidence>
<dbReference type="PANTHER" id="PTHR15503">
    <property type="entry name" value="LDOC1 RELATED"/>
    <property type="match status" value="1"/>
</dbReference>
<feature type="non-terminal residue" evidence="2">
    <location>
        <position position="1"/>
    </location>
</feature>
<gene>
    <name evidence="2" type="ORF">CCH79_00020444</name>
</gene>
<accession>A0A315UZ51</accession>
<dbReference type="EMBL" id="NHOQ01002707">
    <property type="protein sequence ID" value="PWA15457.1"/>
    <property type="molecule type" value="Genomic_DNA"/>
</dbReference>
<sequence>LSNRQAETNRHFGELTNFLQSSVPQPPVPKPARDTDPDPPDRSTFSEICPLTPEKFSDDLDKCKGVILQCSINFNHSPQCFAHDSARIAYVLSLLWAQARFPSPTNYGYTFKEFLKEFKQVFSQDHDKAFNSLEIKAAPSNWNAGALKSAFFHTLNESIKDELATLDEPETLEDLIDMTIHLNTRIRSRTKERNCRET</sequence>
<dbReference type="Proteomes" id="UP000250572">
    <property type="component" value="Unassembled WGS sequence"/>
</dbReference>
<dbReference type="PANTHER" id="PTHR15503:SF36">
    <property type="entry name" value="RETROTRANSPOSON GAG-LIKE PROTEIN 5"/>
    <property type="match status" value="1"/>
</dbReference>
<feature type="region of interest" description="Disordered" evidence="1">
    <location>
        <begin position="15"/>
        <end position="46"/>
    </location>
</feature>
<dbReference type="InterPro" id="IPR032567">
    <property type="entry name" value="RTL1-rel"/>
</dbReference>